<name>K0B832_9ARCH</name>
<gene>
    <name evidence="1" type="ORF">NKOR_06220</name>
</gene>
<dbReference type="STRING" id="1229908.NKOR_06220"/>
<dbReference type="AlphaFoldDB" id="K0B832"/>
<dbReference type="RefSeq" id="WP_014963509.1">
    <property type="nucleotide sequence ID" value="NC_018655.1"/>
</dbReference>
<dbReference type="EMBL" id="CP003842">
    <property type="protein sequence ID" value="AFS81125.1"/>
    <property type="molecule type" value="Genomic_DNA"/>
</dbReference>
<dbReference type="PATRIC" id="fig|1229908.8.peg.1359"/>
<dbReference type="GeneID" id="13725277"/>
<organism evidence="1 2">
    <name type="scientific">Candidatus Nitrosopumilus koreensis AR1</name>
    <dbReference type="NCBI Taxonomy" id="1229908"/>
    <lineage>
        <taxon>Archaea</taxon>
        <taxon>Nitrososphaerota</taxon>
        <taxon>Nitrososphaeria</taxon>
        <taxon>Nitrosopumilales</taxon>
        <taxon>Nitrosopumilaceae</taxon>
        <taxon>Nitrosopumilus</taxon>
    </lineage>
</organism>
<proteinExistence type="predicted"/>
<dbReference type="KEGG" id="nkr:NKOR_06220"/>
<evidence type="ECO:0000313" key="1">
    <source>
        <dbReference type="EMBL" id="AFS81125.1"/>
    </source>
</evidence>
<protein>
    <submittedName>
        <fullName evidence="1">Uncharacterized protein</fullName>
    </submittedName>
</protein>
<accession>K0B832</accession>
<keyword evidence="2" id="KW-1185">Reference proteome</keyword>
<sequence length="596" mass="67692">MKYFLILSFVAILFMPQAFAESSFNGNSSIDPPLSEVVAGKSTEMTIRFLYTSGPYTMNDFSPVIEVNPSSARQFVQVDVDSIEITQGQIKRIPVTLTVDPQIEHNKIFLSISYVGHHFQTDELQKSSWNDQVALDVLVQDSTDSEKYRFIDFSYAHMVGEPIQFILEKTADADCNSYDAKIIDEEGNFVLGWGAEISCSPDLTSSSIPIQTKIGYNEDRPIIINDSGKYYLEIDFDDVHISKEFVVRQNPSGMSLDRTVYPVPWSMSPLKQFKSGVPSDEIQCRDSLTLVTKNNGTPACVKEHTLLKLVERNLIITSKAERDLMLDAGYKLYPGVGWVKDTQENRITREPPSEYPNSCPPWKFYNETEKNCKVVLPCPDNMFLSDVSQECEFKRTLPPEPEPIDTDQQTLLDARDKLREAYHANVSWGSFNIKDVIVGYGIGDGFLIVDILEKYYDSDRKLIEQKIIDITGGDVDIEFNSSDAIIPTSMESVFPYVWNGFLHRNGVEFTPKEQSYANNDIGYDGVHRVCSPIIASNGTELYVSSVFVYEPFEITGTYIDKIQPDDCYKIWKTDTILVEPDLELGLWLENYWKDEN</sequence>
<dbReference type="HOGENOM" id="CLU_457593_0_0_2"/>
<reference evidence="1 2" key="1">
    <citation type="journal article" date="2012" name="J. Bacteriol.">
        <title>Draft Genome Sequence of an Ammonia-Oxidizing Archaeon, "Candidatus Nitrosopumilus koreensis" AR1, from Marine Sediment.</title>
        <authorList>
            <person name="Park S.J."/>
            <person name="Kim J.G."/>
            <person name="Jung M.Y."/>
            <person name="Kim S.J."/>
            <person name="Cha I.T."/>
            <person name="Kwon K."/>
            <person name="Lee J.H."/>
            <person name="Rhee S.K."/>
        </authorList>
    </citation>
    <scope>NUCLEOTIDE SEQUENCE [LARGE SCALE GENOMIC DNA]</scope>
    <source>
        <strain evidence="1 2">AR1</strain>
    </source>
</reference>
<evidence type="ECO:0000313" key="2">
    <source>
        <dbReference type="Proteomes" id="UP000006101"/>
    </source>
</evidence>
<dbReference type="Proteomes" id="UP000006101">
    <property type="component" value="Chromosome"/>
</dbReference>